<dbReference type="EMBL" id="LR797196">
    <property type="protein sequence ID" value="CAB4193666.1"/>
    <property type="molecule type" value="Genomic_DNA"/>
</dbReference>
<proteinExistence type="predicted"/>
<protein>
    <submittedName>
        <fullName evidence="3">Uncharacterized protein</fullName>
    </submittedName>
</protein>
<name>A0A6J5PSM5_9CAUD</name>
<feature type="region of interest" description="Disordered" evidence="1">
    <location>
        <begin position="1"/>
        <end position="72"/>
    </location>
</feature>
<evidence type="ECO:0000256" key="1">
    <source>
        <dbReference type="SAM" id="MobiDB-lite"/>
    </source>
</evidence>
<dbReference type="EMBL" id="LR796798">
    <property type="protein sequence ID" value="CAB4166921.1"/>
    <property type="molecule type" value="Genomic_DNA"/>
</dbReference>
<sequence>MFEKFSTRVRPAPLRYPNGGGLAGMSNGNGKTQKLERDALEAKHEVERSKLSDKHTKENKPKPVTAKAKKHV</sequence>
<evidence type="ECO:0000313" key="5">
    <source>
        <dbReference type="EMBL" id="CAB4189182.1"/>
    </source>
</evidence>
<dbReference type="EMBL" id="LR797132">
    <property type="protein sequence ID" value="CAB4189182.1"/>
    <property type="molecule type" value="Genomic_DNA"/>
</dbReference>
<dbReference type="EMBL" id="LR796979">
    <property type="protein sequence ID" value="CAB4179532.1"/>
    <property type="molecule type" value="Genomic_DNA"/>
</dbReference>
<organism evidence="3">
    <name type="scientific">uncultured Caudovirales phage</name>
    <dbReference type="NCBI Taxonomy" id="2100421"/>
    <lineage>
        <taxon>Viruses</taxon>
        <taxon>Duplodnaviria</taxon>
        <taxon>Heunggongvirae</taxon>
        <taxon>Uroviricota</taxon>
        <taxon>Caudoviricetes</taxon>
        <taxon>Peduoviridae</taxon>
        <taxon>Maltschvirus</taxon>
        <taxon>Maltschvirus maltsch</taxon>
    </lineage>
</organism>
<evidence type="ECO:0000313" key="3">
    <source>
        <dbReference type="EMBL" id="CAB4173997.1"/>
    </source>
</evidence>
<evidence type="ECO:0000313" key="6">
    <source>
        <dbReference type="EMBL" id="CAB4193666.1"/>
    </source>
</evidence>
<evidence type="ECO:0000313" key="4">
    <source>
        <dbReference type="EMBL" id="CAB4179532.1"/>
    </source>
</evidence>
<gene>
    <name evidence="4" type="ORF">UFOVP1034_138</name>
    <name evidence="5" type="ORF">UFOVP1177_138</name>
    <name evidence="6" type="ORF">UFOVP1243_125</name>
    <name evidence="7" type="ORF">UFOVP1581_20</name>
    <name evidence="2" type="ORF">UFOVP854_20</name>
    <name evidence="3" type="ORF">UFOVP964_20</name>
</gene>
<accession>A0A6J5PSM5</accession>
<reference evidence="3" key="1">
    <citation type="submission" date="2020-05" db="EMBL/GenBank/DDBJ databases">
        <authorList>
            <person name="Chiriac C."/>
            <person name="Salcher M."/>
            <person name="Ghai R."/>
            <person name="Kavagutti S V."/>
        </authorList>
    </citation>
    <scope>NUCLEOTIDE SEQUENCE</scope>
</reference>
<dbReference type="EMBL" id="LR798433">
    <property type="protein sequence ID" value="CAB5231083.1"/>
    <property type="molecule type" value="Genomic_DNA"/>
</dbReference>
<dbReference type="EMBL" id="LR796924">
    <property type="protein sequence ID" value="CAB4173997.1"/>
    <property type="molecule type" value="Genomic_DNA"/>
</dbReference>
<evidence type="ECO:0000313" key="7">
    <source>
        <dbReference type="EMBL" id="CAB5231083.1"/>
    </source>
</evidence>
<evidence type="ECO:0000313" key="2">
    <source>
        <dbReference type="EMBL" id="CAB4166921.1"/>
    </source>
</evidence>
<feature type="compositionally biased region" description="Basic and acidic residues" evidence="1">
    <location>
        <begin position="33"/>
        <end position="61"/>
    </location>
</feature>